<dbReference type="InterPro" id="IPR024791">
    <property type="entry name" value="Cyt_c/ubiquinol_Oxase_su3"/>
</dbReference>
<feature type="transmembrane region" description="Helical" evidence="11">
    <location>
        <begin position="86"/>
        <end position="109"/>
    </location>
</feature>
<evidence type="ECO:0000256" key="7">
    <source>
        <dbReference type="ARBA" id="ARBA00023136"/>
    </source>
</evidence>
<evidence type="ECO:0000256" key="3">
    <source>
        <dbReference type="ARBA" id="ARBA00012949"/>
    </source>
</evidence>
<dbReference type="EMBL" id="JAVRIC010000004">
    <property type="protein sequence ID" value="MDT0496593.1"/>
    <property type="molecule type" value="Genomic_DNA"/>
</dbReference>
<evidence type="ECO:0000259" key="12">
    <source>
        <dbReference type="PROSITE" id="PS50253"/>
    </source>
</evidence>
<keyword evidence="14" id="KW-1185">Reference proteome</keyword>
<dbReference type="InterPro" id="IPR013833">
    <property type="entry name" value="Cyt_c_oxidase_su3_a-hlx"/>
</dbReference>
<dbReference type="EC" id="7.1.1.9" evidence="3"/>
<organism evidence="13 14">
    <name type="scientific">Banduia mediterranea</name>
    <dbReference type="NCBI Taxonomy" id="3075609"/>
    <lineage>
        <taxon>Bacteria</taxon>
        <taxon>Pseudomonadati</taxon>
        <taxon>Pseudomonadota</taxon>
        <taxon>Gammaproteobacteria</taxon>
        <taxon>Nevskiales</taxon>
        <taxon>Algiphilaceae</taxon>
        <taxon>Banduia</taxon>
    </lineage>
</organism>
<dbReference type="PROSITE" id="PS50253">
    <property type="entry name" value="COX3"/>
    <property type="match status" value="1"/>
</dbReference>
<feature type="transmembrane region" description="Helical" evidence="11">
    <location>
        <begin position="47"/>
        <end position="65"/>
    </location>
</feature>
<evidence type="ECO:0000256" key="1">
    <source>
        <dbReference type="ARBA" id="ARBA00004141"/>
    </source>
</evidence>
<dbReference type="PANTHER" id="PTHR11403:SF7">
    <property type="entry name" value="CYTOCHROME C OXIDASE SUBUNIT 3"/>
    <property type="match status" value="1"/>
</dbReference>
<feature type="domain" description="Heme-copper oxidase subunit III family profile" evidence="12">
    <location>
        <begin position="8"/>
        <end position="292"/>
    </location>
</feature>
<feature type="transmembrane region" description="Helical" evidence="11">
    <location>
        <begin position="225"/>
        <end position="251"/>
    </location>
</feature>
<sequence length="292" mass="32664">MATHATDSKQPYFVPAPSVWPFLLTLGLAATLLGVSHLLEGKAFTTIPLIAGVVIAVAIIFMWFRDVISESETGKYGAQVDMTYRWGMGWFIFSEVMFFAAFFGALFYARHMALPWLGGAGEKLSTNLLLWPDFENTWPTNGPGEIGGDFETVSAWGLPFINTLLLLSSGVTITIAHHALKDAKRLKCIIFMWATVALGATFLYFQAEEYIHAYHELNLTLGSGIYGSTFFMLTGFHGMHVTLGTFMLIVITLRLMKGHFKPDSHFGFEGVAWYWHFVDVVWVGLFVFVYIL</sequence>
<dbReference type="RefSeq" id="WP_311363984.1">
    <property type="nucleotide sequence ID" value="NZ_JAVRIC010000004.1"/>
</dbReference>
<accession>A0ABU2WFE1</accession>
<dbReference type="PANTHER" id="PTHR11403">
    <property type="entry name" value="CYTOCHROME C OXIDASE SUBUNIT III"/>
    <property type="match status" value="1"/>
</dbReference>
<evidence type="ECO:0000256" key="8">
    <source>
        <dbReference type="ARBA" id="ARBA00031400"/>
    </source>
</evidence>
<keyword evidence="6 11" id="KW-1133">Transmembrane helix</keyword>
<feature type="transmembrane region" description="Helical" evidence="11">
    <location>
        <begin position="188"/>
        <end position="205"/>
    </location>
</feature>
<dbReference type="InterPro" id="IPR000298">
    <property type="entry name" value="Cyt_c_oxidase-like_su3"/>
</dbReference>
<evidence type="ECO:0000256" key="5">
    <source>
        <dbReference type="ARBA" id="ARBA00022967"/>
    </source>
</evidence>
<feature type="transmembrane region" description="Helical" evidence="11">
    <location>
        <begin position="12"/>
        <end position="35"/>
    </location>
</feature>
<dbReference type="InterPro" id="IPR033945">
    <property type="entry name" value="Cyt_c_oxase_su3_dom"/>
</dbReference>
<dbReference type="Proteomes" id="UP001254608">
    <property type="component" value="Unassembled WGS sequence"/>
</dbReference>
<protein>
    <recommendedName>
        <fullName evidence="3">cytochrome-c oxidase</fullName>
        <ecNumber evidence="3">7.1.1.9</ecNumber>
    </recommendedName>
    <alternativeName>
        <fullName evidence="8">Cytochrome aa3 subunit 3</fullName>
    </alternativeName>
    <alternativeName>
        <fullName evidence="9">Cytochrome c oxidase polypeptide III</fullName>
    </alternativeName>
</protein>
<evidence type="ECO:0000313" key="14">
    <source>
        <dbReference type="Proteomes" id="UP001254608"/>
    </source>
</evidence>
<evidence type="ECO:0000256" key="9">
    <source>
        <dbReference type="ARBA" id="ARBA00031625"/>
    </source>
</evidence>
<feature type="transmembrane region" description="Helical" evidence="11">
    <location>
        <begin position="156"/>
        <end position="176"/>
    </location>
</feature>
<dbReference type="CDD" id="cd01665">
    <property type="entry name" value="Cyt_c_Oxidase_III"/>
    <property type="match status" value="1"/>
</dbReference>
<dbReference type="SUPFAM" id="SSF81452">
    <property type="entry name" value="Cytochrome c oxidase subunit III-like"/>
    <property type="match status" value="1"/>
</dbReference>
<keyword evidence="5" id="KW-1278">Translocase</keyword>
<keyword evidence="7 11" id="KW-0472">Membrane</keyword>
<evidence type="ECO:0000256" key="6">
    <source>
        <dbReference type="ARBA" id="ARBA00022989"/>
    </source>
</evidence>
<evidence type="ECO:0000256" key="4">
    <source>
        <dbReference type="ARBA" id="ARBA00022692"/>
    </source>
</evidence>
<reference evidence="13 14" key="1">
    <citation type="submission" date="2023-09" db="EMBL/GenBank/DDBJ databases">
        <authorList>
            <person name="Rey-Velasco X."/>
        </authorList>
    </citation>
    <scope>NUCLEOTIDE SEQUENCE [LARGE SCALE GENOMIC DNA]</scope>
    <source>
        <strain evidence="13 14">W345</strain>
    </source>
</reference>
<comment type="similarity">
    <text evidence="2 10">Belongs to the cytochrome c oxidase subunit 3 family.</text>
</comment>
<comment type="caution">
    <text evidence="13">The sequence shown here is derived from an EMBL/GenBank/DDBJ whole genome shotgun (WGS) entry which is preliminary data.</text>
</comment>
<evidence type="ECO:0000256" key="2">
    <source>
        <dbReference type="ARBA" id="ARBA00010581"/>
    </source>
</evidence>
<evidence type="ECO:0000256" key="10">
    <source>
        <dbReference type="RuleBase" id="RU003376"/>
    </source>
</evidence>
<gene>
    <name evidence="13" type="ORF">RM530_04330</name>
</gene>
<dbReference type="Gene3D" id="1.10.287.70">
    <property type="match status" value="1"/>
</dbReference>
<evidence type="ECO:0000313" key="13">
    <source>
        <dbReference type="EMBL" id="MDT0496593.1"/>
    </source>
</evidence>
<name>A0ABU2WFE1_9GAMM</name>
<keyword evidence="4 10" id="KW-0812">Transmembrane</keyword>
<dbReference type="InterPro" id="IPR035973">
    <property type="entry name" value="Cyt_c_oxidase_su3-like_sf"/>
</dbReference>
<dbReference type="Gene3D" id="1.20.120.80">
    <property type="entry name" value="Cytochrome c oxidase, subunit III, four-helix bundle"/>
    <property type="match status" value="1"/>
</dbReference>
<dbReference type="Pfam" id="PF00510">
    <property type="entry name" value="COX3"/>
    <property type="match status" value="1"/>
</dbReference>
<comment type="subcellular location">
    <subcellularLocation>
        <location evidence="10">Cell membrane</location>
        <topology evidence="10">Multi-pass membrane protein</topology>
    </subcellularLocation>
    <subcellularLocation>
        <location evidence="1">Membrane</location>
        <topology evidence="1">Multi-pass membrane protein</topology>
    </subcellularLocation>
</comment>
<proteinExistence type="inferred from homology"/>
<feature type="transmembrane region" description="Helical" evidence="11">
    <location>
        <begin position="272"/>
        <end position="291"/>
    </location>
</feature>
<evidence type="ECO:0000256" key="11">
    <source>
        <dbReference type="SAM" id="Phobius"/>
    </source>
</evidence>